<organism evidence="2 3">
    <name type="scientific">Plectus sambesii</name>
    <dbReference type="NCBI Taxonomy" id="2011161"/>
    <lineage>
        <taxon>Eukaryota</taxon>
        <taxon>Metazoa</taxon>
        <taxon>Ecdysozoa</taxon>
        <taxon>Nematoda</taxon>
        <taxon>Chromadorea</taxon>
        <taxon>Plectida</taxon>
        <taxon>Plectina</taxon>
        <taxon>Plectoidea</taxon>
        <taxon>Plectidae</taxon>
        <taxon>Plectus</taxon>
    </lineage>
</organism>
<reference evidence="3" key="1">
    <citation type="submission" date="2022-11" db="UniProtKB">
        <authorList>
            <consortium name="WormBaseParasite"/>
        </authorList>
    </citation>
    <scope>IDENTIFICATION</scope>
</reference>
<sequence>MREDNALDTPGERNEGIGVPSTRQGAASRAKTEKGSFVGPESRSNRHSHLGRVGRQNSCARPPIITSVESSSSSVANVGTDVVKGLSSFVIGLPAYC</sequence>
<name>A0A914WWV4_9BILA</name>
<dbReference type="AlphaFoldDB" id="A0A914WWV4"/>
<dbReference type="WBParaSite" id="PSAMB.scaffold553size47335.g7162.t1">
    <property type="protein sequence ID" value="PSAMB.scaffold553size47335.g7162.t1"/>
    <property type="gene ID" value="PSAMB.scaffold553size47335.g7162"/>
</dbReference>
<keyword evidence="2" id="KW-1185">Reference proteome</keyword>
<protein>
    <submittedName>
        <fullName evidence="3">Uncharacterized protein</fullName>
    </submittedName>
</protein>
<evidence type="ECO:0000313" key="3">
    <source>
        <dbReference type="WBParaSite" id="PSAMB.scaffold553size47335.g7162.t1"/>
    </source>
</evidence>
<feature type="region of interest" description="Disordered" evidence="1">
    <location>
        <begin position="1"/>
        <end position="59"/>
    </location>
</feature>
<proteinExistence type="predicted"/>
<feature type="compositionally biased region" description="Basic and acidic residues" evidence="1">
    <location>
        <begin position="1"/>
        <end position="15"/>
    </location>
</feature>
<dbReference type="Proteomes" id="UP000887566">
    <property type="component" value="Unplaced"/>
</dbReference>
<accession>A0A914WWV4</accession>
<evidence type="ECO:0000256" key="1">
    <source>
        <dbReference type="SAM" id="MobiDB-lite"/>
    </source>
</evidence>
<evidence type="ECO:0000313" key="2">
    <source>
        <dbReference type="Proteomes" id="UP000887566"/>
    </source>
</evidence>